<proteinExistence type="predicted"/>
<reference evidence="1" key="1">
    <citation type="journal article" date="2022" name="ISME J.">
        <title>Identification of active gaseous-alkane degraders at natural gas seeps.</title>
        <authorList>
            <person name="Farhan Ul Haque M."/>
            <person name="Hernandez M."/>
            <person name="Crombie A.T."/>
            <person name="Murrell J.C."/>
        </authorList>
    </citation>
    <scope>NUCLEOTIDE SEQUENCE</scope>
    <source>
        <strain evidence="1">PC2</strain>
    </source>
</reference>
<comment type="caution">
    <text evidence="1">The sequence shown here is derived from an EMBL/GenBank/DDBJ whole genome shotgun (WGS) entry which is preliminary data.</text>
</comment>
<evidence type="ECO:0000313" key="2">
    <source>
        <dbReference type="Proteomes" id="UP001139104"/>
    </source>
</evidence>
<keyword evidence="2" id="KW-1185">Reference proteome</keyword>
<dbReference type="EMBL" id="JAIVFP010000001">
    <property type="protein sequence ID" value="MCI4684789.1"/>
    <property type="molecule type" value="Genomic_DNA"/>
</dbReference>
<name>A0ABS9ZAR9_9HYPH</name>
<evidence type="ECO:0000313" key="1">
    <source>
        <dbReference type="EMBL" id="MCI4684789.1"/>
    </source>
</evidence>
<dbReference type="RefSeq" id="WP_243068668.1">
    <property type="nucleotide sequence ID" value="NZ_JAIVFK010000036.1"/>
</dbReference>
<dbReference type="Pfam" id="PF14026">
    <property type="entry name" value="SCO4226-like"/>
    <property type="match status" value="1"/>
</dbReference>
<dbReference type="InterPro" id="IPR025336">
    <property type="entry name" value="SCO4226-like"/>
</dbReference>
<dbReference type="Proteomes" id="UP001139104">
    <property type="component" value="Unassembled WGS sequence"/>
</dbReference>
<protein>
    <submittedName>
        <fullName evidence="1">DUF4242 domain-containing protein</fullName>
    </submittedName>
</protein>
<organism evidence="1 2">
    <name type="scientific">Candidatus Rhodoblastus alkanivorans</name>
    <dbReference type="NCBI Taxonomy" id="2954117"/>
    <lineage>
        <taxon>Bacteria</taxon>
        <taxon>Pseudomonadati</taxon>
        <taxon>Pseudomonadota</taxon>
        <taxon>Alphaproteobacteria</taxon>
        <taxon>Hyphomicrobiales</taxon>
        <taxon>Rhodoblastaceae</taxon>
        <taxon>Rhodoblastus</taxon>
    </lineage>
</organism>
<gene>
    <name evidence="1" type="ORF">K2U94_18800</name>
</gene>
<sequence length="91" mass="9967">MKRYVIERHIPGVGGLSQTQLKELAAASNGAVAKLSGTVQWVQSYIAADNTFCVYLAESEDRVREHSRLAGFPITRVNETVTVIDPLTAYS</sequence>
<accession>A0ABS9ZAR9</accession>